<accession>A0A016X0T1</accession>
<evidence type="ECO:0000313" key="1">
    <source>
        <dbReference type="EMBL" id="EYC45674.1"/>
    </source>
</evidence>
<sequence length="85" mass="9316">MNYCSRCLTGARPGQEQNSLDALPVTIWASIPRFGTGRLSFDEPKKFTFTGGVGKSTQVHTLPRKISLSEVLDPSLKYCVDHTSA</sequence>
<name>A0A016X0T1_9BILA</name>
<comment type="caution">
    <text evidence="1">The sequence shown here is derived from an EMBL/GenBank/DDBJ whole genome shotgun (WGS) entry which is preliminary data.</text>
</comment>
<protein>
    <submittedName>
        <fullName evidence="1">Uncharacterized protein</fullName>
    </submittedName>
</protein>
<gene>
    <name evidence="1" type="primary">Acey_s0420.g1143</name>
    <name evidence="1" type="ORF">Y032_0420g1143</name>
</gene>
<dbReference type="EMBL" id="JARK01000020">
    <property type="protein sequence ID" value="EYC45674.1"/>
    <property type="molecule type" value="Genomic_DNA"/>
</dbReference>
<evidence type="ECO:0000313" key="2">
    <source>
        <dbReference type="Proteomes" id="UP000024635"/>
    </source>
</evidence>
<organism evidence="1 2">
    <name type="scientific">Ancylostoma ceylanicum</name>
    <dbReference type="NCBI Taxonomy" id="53326"/>
    <lineage>
        <taxon>Eukaryota</taxon>
        <taxon>Metazoa</taxon>
        <taxon>Ecdysozoa</taxon>
        <taxon>Nematoda</taxon>
        <taxon>Chromadorea</taxon>
        <taxon>Rhabditida</taxon>
        <taxon>Rhabditina</taxon>
        <taxon>Rhabditomorpha</taxon>
        <taxon>Strongyloidea</taxon>
        <taxon>Ancylostomatidae</taxon>
        <taxon>Ancylostomatinae</taxon>
        <taxon>Ancylostoma</taxon>
    </lineage>
</organism>
<reference evidence="2" key="1">
    <citation type="journal article" date="2015" name="Nat. Genet.">
        <title>The genome and transcriptome of the zoonotic hookworm Ancylostoma ceylanicum identify infection-specific gene families.</title>
        <authorList>
            <person name="Schwarz E.M."/>
            <person name="Hu Y."/>
            <person name="Antoshechkin I."/>
            <person name="Miller M.M."/>
            <person name="Sternberg P.W."/>
            <person name="Aroian R.V."/>
        </authorList>
    </citation>
    <scope>NUCLEOTIDE SEQUENCE</scope>
    <source>
        <strain evidence="2">HY135</strain>
    </source>
</reference>
<dbReference type="Proteomes" id="UP000024635">
    <property type="component" value="Unassembled WGS sequence"/>
</dbReference>
<keyword evidence="2" id="KW-1185">Reference proteome</keyword>
<proteinExistence type="predicted"/>
<dbReference type="AlphaFoldDB" id="A0A016X0T1"/>